<feature type="transmembrane region" description="Helical" evidence="9">
    <location>
        <begin position="416"/>
        <end position="436"/>
    </location>
</feature>
<feature type="transmembrane region" description="Helical" evidence="9">
    <location>
        <begin position="101"/>
        <end position="118"/>
    </location>
</feature>
<evidence type="ECO:0000256" key="9">
    <source>
        <dbReference type="SAM" id="Phobius"/>
    </source>
</evidence>
<dbReference type="PANTHER" id="PTHR33908">
    <property type="entry name" value="MANNOSYLTRANSFERASE YKCB-RELATED"/>
    <property type="match status" value="1"/>
</dbReference>
<feature type="transmembrane region" description="Helical" evidence="9">
    <location>
        <begin position="256"/>
        <end position="275"/>
    </location>
</feature>
<protein>
    <recommendedName>
        <fullName evidence="12">Glycosyltransferase RgtA/B/C/D-like domain-containing protein</fullName>
    </recommendedName>
</protein>
<dbReference type="EMBL" id="PFRZ01000027">
    <property type="protein sequence ID" value="PJC33832.1"/>
    <property type="molecule type" value="Genomic_DNA"/>
</dbReference>
<feature type="transmembrane region" description="Helical" evidence="9">
    <location>
        <begin position="210"/>
        <end position="236"/>
    </location>
</feature>
<name>A0A2M8F3H2_9BACT</name>
<feature type="compositionally biased region" description="Basic and acidic residues" evidence="8">
    <location>
        <begin position="126"/>
        <end position="137"/>
    </location>
</feature>
<evidence type="ECO:0000313" key="11">
    <source>
        <dbReference type="Proteomes" id="UP000230580"/>
    </source>
</evidence>
<dbReference type="InterPro" id="IPR050297">
    <property type="entry name" value="LipidA_mod_glycosyltrf_83"/>
</dbReference>
<reference evidence="11" key="1">
    <citation type="submission" date="2017-09" db="EMBL/GenBank/DDBJ databases">
        <title>Depth-based differentiation of microbial function through sediment-hosted aquifers and enrichment of novel symbionts in the deep terrestrial subsurface.</title>
        <authorList>
            <person name="Probst A.J."/>
            <person name="Ladd B."/>
            <person name="Jarett J.K."/>
            <person name="Geller-Mcgrath D.E."/>
            <person name="Sieber C.M.K."/>
            <person name="Emerson J.B."/>
            <person name="Anantharaman K."/>
            <person name="Thomas B.C."/>
            <person name="Malmstrom R."/>
            <person name="Stieglmeier M."/>
            <person name="Klingl A."/>
            <person name="Woyke T."/>
            <person name="Ryan C.M."/>
            <person name="Banfield J.F."/>
        </authorList>
    </citation>
    <scope>NUCLEOTIDE SEQUENCE [LARGE SCALE GENOMIC DNA]</scope>
</reference>
<keyword evidence="5 9" id="KW-0812">Transmembrane</keyword>
<feature type="transmembrane region" description="Helical" evidence="9">
    <location>
        <begin position="69"/>
        <end position="89"/>
    </location>
</feature>
<dbReference type="GO" id="GO:0005886">
    <property type="term" value="C:plasma membrane"/>
    <property type="evidence" value="ECO:0007669"/>
    <property type="project" value="UniProtKB-SubCell"/>
</dbReference>
<keyword evidence="6 9" id="KW-1133">Transmembrane helix</keyword>
<proteinExistence type="predicted"/>
<feature type="transmembrane region" description="Helical" evidence="9">
    <location>
        <begin position="385"/>
        <end position="404"/>
    </location>
</feature>
<evidence type="ECO:0000256" key="6">
    <source>
        <dbReference type="ARBA" id="ARBA00022989"/>
    </source>
</evidence>
<evidence type="ECO:0000313" key="10">
    <source>
        <dbReference type="EMBL" id="PJC33832.1"/>
    </source>
</evidence>
<dbReference type="Proteomes" id="UP000230580">
    <property type="component" value="Unassembled WGS sequence"/>
</dbReference>
<dbReference type="GO" id="GO:0016763">
    <property type="term" value="F:pentosyltransferase activity"/>
    <property type="evidence" value="ECO:0007669"/>
    <property type="project" value="TreeGrafter"/>
</dbReference>
<dbReference type="PANTHER" id="PTHR33908:SF11">
    <property type="entry name" value="MEMBRANE PROTEIN"/>
    <property type="match status" value="1"/>
</dbReference>
<keyword evidence="4" id="KW-0808">Transferase</keyword>
<accession>A0A2M8F3H2</accession>
<feature type="transmembrane region" description="Helical" evidence="9">
    <location>
        <begin position="180"/>
        <end position="198"/>
    </location>
</feature>
<evidence type="ECO:0000256" key="4">
    <source>
        <dbReference type="ARBA" id="ARBA00022679"/>
    </source>
</evidence>
<keyword evidence="7 9" id="KW-0472">Membrane</keyword>
<keyword evidence="3" id="KW-0328">Glycosyltransferase</keyword>
<comment type="caution">
    <text evidence="10">The sequence shown here is derived from an EMBL/GenBank/DDBJ whole genome shotgun (WGS) entry which is preliminary data.</text>
</comment>
<evidence type="ECO:0000256" key="8">
    <source>
        <dbReference type="SAM" id="MobiDB-lite"/>
    </source>
</evidence>
<evidence type="ECO:0000256" key="7">
    <source>
        <dbReference type="ARBA" id="ARBA00023136"/>
    </source>
</evidence>
<sequence>MKKFLLILILSVGLYFRFIGVNWDQNQHLHPDERFLTMVGTAMKMPKSFSDYLNPKTSTFNPENIGYKFYVYGTFPVVLNKLLAAANGADNYNLFTIQGRMLSAFFDFLIILLVYKTAKLLTNRHPERSEGSSDRRSRNASLDSSVTSFPQNDNIALWAAFFYAIAVYPIQTSHFFTTDTFLNFFMFGSFYLALRYYVGALRAMPLQDLILSAIFFSLALACKISAVYILPLILFFIIRRVLLKESPFKGESFCKLIGFVLLIYFVLRLADPYYFQSANFFDPRLNSSFLNSIKSLTQFTRPDVWYPPTVQWIGKPVSFLLINLMFFGVGIPYFIFMVIGMVSVIPTKQSAWRNLLNNTLFLILLWVVGYFVYQSFQFVKSIRYTIYLYPFFAIFAGIGINLILERIKNNKTSFIICNLLFVILLMVWPLAFTSIYRQKHSRVAASEWIYKNLPGGSYILSESWDDSLPLSVANNYGKQFSGEQLPVFDPDNPEKWKKINMSLEKANYYILSSNRGWGSIMDTPSKYPLMSKFYQDLFNGETNYKKIIEFTAYPKFQISNFKFQINDGWSEEMFTVYDHPKVLIYKNVKKL</sequence>
<gene>
    <name evidence="10" type="ORF">CO048_02150</name>
</gene>
<comment type="subcellular location">
    <subcellularLocation>
        <location evidence="1">Cell membrane</location>
        <topology evidence="1">Multi-pass membrane protein</topology>
    </subcellularLocation>
</comment>
<evidence type="ECO:0000256" key="5">
    <source>
        <dbReference type="ARBA" id="ARBA00022692"/>
    </source>
</evidence>
<dbReference type="GO" id="GO:0009103">
    <property type="term" value="P:lipopolysaccharide biosynthetic process"/>
    <property type="evidence" value="ECO:0007669"/>
    <property type="project" value="UniProtKB-ARBA"/>
</dbReference>
<feature type="region of interest" description="Disordered" evidence="8">
    <location>
        <begin position="126"/>
        <end position="146"/>
    </location>
</feature>
<evidence type="ECO:0000256" key="1">
    <source>
        <dbReference type="ARBA" id="ARBA00004651"/>
    </source>
</evidence>
<feature type="transmembrane region" description="Helical" evidence="9">
    <location>
        <begin position="355"/>
        <end position="373"/>
    </location>
</feature>
<feature type="transmembrane region" description="Helical" evidence="9">
    <location>
        <begin position="317"/>
        <end position="343"/>
    </location>
</feature>
<evidence type="ECO:0000256" key="3">
    <source>
        <dbReference type="ARBA" id="ARBA00022676"/>
    </source>
</evidence>
<dbReference type="AlphaFoldDB" id="A0A2M8F3H2"/>
<keyword evidence="2" id="KW-1003">Cell membrane</keyword>
<organism evidence="10 11">
    <name type="scientific">Candidatus Roizmanbacteria bacterium CG_4_9_14_0_2_um_filter_35_15</name>
    <dbReference type="NCBI Taxonomy" id="1974836"/>
    <lineage>
        <taxon>Bacteria</taxon>
        <taxon>Candidatus Roizmaniibacteriota</taxon>
    </lineage>
</organism>
<evidence type="ECO:0000256" key="2">
    <source>
        <dbReference type="ARBA" id="ARBA00022475"/>
    </source>
</evidence>
<evidence type="ECO:0008006" key="12">
    <source>
        <dbReference type="Google" id="ProtNLM"/>
    </source>
</evidence>